<dbReference type="InParanoid" id="A0A2R5GV18"/>
<dbReference type="InterPro" id="IPR041913">
    <property type="entry name" value="POLD3_sf"/>
</dbReference>
<dbReference type="GO" id="GO:0006271">
    <property type="term" value="P:DNA strand elongation involved in DNA replication"/>
    <property type="evidence" value="ECO:0007669"/>
    <property type="project" value="TreeGrafter"/>
</dbReference>
<feature type="compositionally biased region" description="Basic and acidic residues" evidence="5">
    <location>
        <begin position="361"/>
        <end position="374"/>
    </location>
</feature>
<evidence type="ECO:0000256" key="5">
    <source>
        <dbReference type="SAM" id="MobiDB-lite"/>
    </source>
</evidence>
<dbReference type="OrthoDB" id="514823at2759"/>
<dbReference type="Proteomes" id="UP000241890">
    <property type="component" value="Unassembled WGS sequence"/>
</dbReference>
<sequence>MGAQDEDLQSEIERLVLVDDQCVTYKWLAYERGMAMKDAQEALRQFAAQRSDETKKRSVVTYLVTGRSKSSKVAHNVKIVREDKLEAVKAKMDVVLATHIYAVQPAVDTDTSTALANTTHAKVCDLLNSDDSVSKDLIENRLGAVSFSGRGGIGSRRVVAEPRRNKVFTRPAGEGPSFVAPAFKRMNSKGTKKISSKDFFKQKKPAASTGPATKEKEKEKKMDATENSDTPSASSLRASDELSEKSSLSPFSNKNNTTANNNNNNNKKKVNSDPASESTKKTARSLDDGDDKETEAPRKKKKLKVLEDDSDEDEFELDDAVQDQNVNSKKNSKEASNKSEKDTVAGSDEKTITKKLSAQEPDERIDQDGDHQLADAEDSENDADRVARQREALANEEAETRAKEKAEKREAEREANRLARQERKRKEEEAAKAKARERLGVQISKPGAQTGATRKVKKRRVVKETVEDDEGFLVVRERVIEEEVDEPIPESISSASSSDKKEAKGAATSTKTSTSKTAKKPGTKPKQLTLSSMFKKK</sequence>
<dbReference type="InterPro" id="IPR019038">
    <property type="entry name" value="POLD3"/>
</dbReference>
<feature type="compositionally biased region" description="Polar residues" evidence="5">
    <location>
        <begin position="528"/>
        <end position="537"/>
    </location>
</feature>
<proteinExistence type="predicted"/>
<dbReference type="PANTHER" id="PTHR17598">
    <property type="entry name" value="DNA POLYMERASE DELTA SUBUNIT 3"/>
    <property type="match status" value="1"/>
</dbReference>
<name>A0A2R5GV18_9STRA</name>
<gene>
    <name evidence="6" type="ORF">FCC1311_098412</name>
</gene>
<keyword evidence="7" id="KW-1185">Reference proteome</keyword>
<feature type="compositionally biased region" description="Basic and acidic residues" evidence="5">
    <location>
        <begin position="278"/>
        <end position="287"/>
    </location>
</feature>
<dbReference type="GO" id="GO:0043625">
    <property type="term" value="C:delta DNA polymerase complex"/>
    <property type="evidence" value="ECO:0007669"/>
    <property type="project" value="InterPro"/>
</dbReference>
<dbReference type="Gene3D" id="3.90.1030.20">
    <property type="entry name" value="DNA polymerase delta, p66 (Cdc27) subunit, wHTH domain"/>
    <property type="match status" value="1"/>
</dbReference>
<accession>A0A2R5GV18</accession>
<comment type="caution">
    <text evidence="6">The sequence shown here is derived from an EMBL/GenBank/DDBJ whole genome shotgun (WGS) entry which is preliminary data.</text>
</comment>
<feature type="compositionally biased region" description="Low complexity" evidence="5">
    <location>
        <begin position="253"/>
        <end position="265"/>
    </location>
</feature>
<protein>
    <recommendedName>
        <fullName evidence="2">DNA polymerase delta subunit 3</fullName>
    </recommendedName>
</protein>
<dbReference type="GO" id="GO:0006297">
    <property type="term" value="P:nucleotide-excision repair, DNA gap filling"/>
    <property type="evidence" value="ECO:0007669"/>
    <property type="project" value="TreeGrafter"/>
</dbReference>
<dbReference type="AlphaFoldDB" id="A0A2R5GV18"/>
<dbReference type="GO" id="GO:0003887">
    <property type="term" value="F:DNA-directed DNA polymerase activity"/>
    <property type="evidence" value="ECO:0007669"/>
    <property type="project" value="TreeGrafter"/>
</dbReference>
<evidence type="ECO:0000256" key="3">
    <source>
        <dbReference type="ARBA" id="ARBA00022705"/>
    </source>
</evidence>
<evidence type="ECO:0000256" key="2">
    <source>
        <dbReference type="ARBA" id="ARBA00017589"/>
    </source>
</evidence>
<evidence type="ECO:0000256" key="4">
    <source>
        <dbReference type="ARBA" id="ARBA00023242"/>
    </source>
</evidence>
<reference evidence="6 7" key="1">
    <citation type="submission" date="2017-12" db="EMBL/GenBank/DDBJ databases">
        <title>Sequencing, de novo assembly and annotation of complete genome of a new Thraustochytrid species, strain FCC1311.</title>
        <authorList>
            <person name="Sedici K."/>
            <person name="Godart F."/>
            <person name="Aiese Cigliano R."/>
            <person name="Sanseverino W."/>
            <person name="Barakat M."/>
            <person name="Ortet P."/>
            <person name="Marechal E."/>
            <person name="Cagnac O."/>
            <person name="Amato A."/>
        </authorList>
    </citation>
    <scope>NUCLEOTIDE SEQUENCE [LARGE SCALE GENOMIC DNA]</scope>
</reference>
<feature type="compositionally biased region" description="Basic and acidic residues" evidence="5">
    <location>
        <begin position="213"/>
        <end position="224"/>
    </location>
</feature>
<keyword evidence="4" id="KW-0539">Nucleus</keyword>
<feature type="compositionally biased region" description="Basic and acidic residues" evidence="5">
    <location>
        <begin position="382"/>
        <end position="439"/>
    </location>
</feature>
<feature type="compositionally biased region" description="Low complexity" evidence="5">
    <location>
        <begin position="505"/>
        <end position="516"/>
    </location>
</feature>
<feature type="compositionally biased region" description="Basic and acidic residues" evidence="5">
    <location>
        <begin position="331"/>
        <end position="352"/>
    </location>
</feature>
<feature type="compositionally biased region" description="Acidic residues" evidence="5">
    <location>
        <begin position="308"/>
        <end position="321"/>
    </location>
</feature>
<organism evidence="6 7">
    <name type="scientific">Hondaea fermentalgiana</name>
    <dbReference type="NCBI Taxonomy" id="2315210"/>
    <lineage>
        <taxon>Eukaryota</taxon>
        <taxon>Sar</taxon>
        <taxon>Stramenopiles</taxon>
        <taxon>Bigyra</taxon>
        <taxon>Labyrinthulomycetes</taxon>
        <taxon>Thraustochytrida</taxon>
        <taxon>Thraustochytriidae</taxon>
        <taxon>Hondaea</taxon>
    </lineage>
</organism>
<keyword evidence="3" id="KW-0235">DNA replication</keyword>
<feature type="compositionally biased region" description="Polar residues" evidence="5">
    <location>
        <begin position="225"/>
        <end position="237"/>
    </location>
</feature>
<evidence type="ECO:0000313" key="7">
    <source>
        <dbReference type="Proteomes" id="UP000241890"/>
    </source>
</evidence>
<dbReference type="GO" id="GO:1904161">
    <property type="term" value="P:DNA synthesis involved in UV-damage excision repair"/>
    <property type="evidence" value="ECO:0007669"/>
    <property type="project" value="TreeGrafter"/>
</dbReference>
<comment type="subcellular location">
    <subcellularLocation>
        <location evidence="1">Nucleus</location>
    </subcellularLocation>
</comment>
<evidence type="ECO:0000256" key="1">
    <source>
        <dbReference type="ARBA" id="ARBA00004123"/>
    </source>
</evidence>
<dbReference type="EMBL" id="BEYU01000163">
    <property type="protein sequence ID" value="GBG33618.1"/>
    <property type="molecule type" value="Genomic_DNA"/>
</dbReference>
<feature type="region of interest" description="Disordered" evidence="5">
    <location>
        <begin position="478"/>
        <end position="537"/>
    </location>
</feature>
<feature type="region of interest" description="Disordered" evidence="5">
    <location>
        <begin position="190"/>
        <end position="463"/>
    </location>
</feature>
<dbReference type="PANTHER" id="PTHR17598:SF13">
    <property type="entry name" value="DNA POLYMERASE DELTA SUBUNIT 3"/>
    <property type="match status" value="1"/>
</dbReference>
<dbReference type="Pfam" id="PF09507">
    <property type="entry name" value="CDC27"/>
    <property type="match status" value="1"/>
</dbReference>
<evidence type="ECO:0000313" key="6">
    <source>
        <dbReference type="EMBL" id="GBG33618.1"/>
    </source>
</evidence>